<dbReference type="OrthoDB" id="7827169at2"/>
<evidence type="ECO:0008006" key="3">
    <source>
        <dbReference type="Google" id="ProtNLM"/>
    </source>
</evidence>
<protein>
    <recommendedName>
        <fullName evidence="3">DUF3800 domain-containing protein</fullName>
    </recommendedName>
</protein>
<dbReference type="EMBL" id="LPXO01000018">
    <property type="protein sequence ID" value="KUF09040.1"/>
    <property type="molecule type" value="Genomic_DNA"/>
</dbReference>
<gene>
    <name evidence="1" type="ORF">AVJ23_19795</name>
</gene>
<dbReference type="AlphaFoldDB" id="A0A0W7WEG2"/>
<dbReference type="Pfam" id="PF12686">
    <property type="entry name" value="DUF3800"/>
    <property type="match status" value="1"/>
</dbReference>
<evidence type="ECO:0000313" key="1">
    <source>
        <dbReference type="EMBL" id="KUF09040.1"/>
    </source>
</evidence>
<accession>A0A0W7WEG2</accession>
<dbReference type="RefSeq" id="WP_058863966.1">
    <property type="nucleotide sequence ID" value="NZ_LPXO01000018.1"/>
</dbReference>
<comment type="caution">
    <text evidence="1">The sequence shown here is derived from an EMBL/GenBank/DDBJ whole genome shotgun (WGS) entry which is preliminary data.</text>
</comment>
<sequence>MKFIYIDESGDRGGGDVFVMCGLMVDAYKLRKKTADFDRMLGALHAKYPSAARELKTSQFLNGKKPWSKIPPQERKDFIQDVCRLAVDNGGKLFGYGLSYERFDTAKAAFHGHPSGDSYWLASGMFTAALVQKKMQGVKGGKGLTVMIMDDHKMEMPGLSDGLYMADEWYDGLFQERKKVRGKSTWGARKAGDRFDQIINTAFAIKSDHSSLVQVADVISYVYRRHLELKALPEKYPGEREYYEMLVGILEPQREKLGQTPAVPCVAFYKAAVHPNWPI</sequence>
<organism evidence="1 2">
    <name type="scientific">Pseudoponticoccus marisrubri</name>
    <dbReference type="NCBI Taxonomy" id="1685382"/>
    <lineage>
        <taxon>Bacteria</taxon>
        <taxon>Pseudomonadati</taxon>
        <taxon>Pseudomonadota</taxon>
        <taxon>Alphaproteobacteria</taxon>
        <taxon>Rhodobacterales</taxon>
        <taxon>Roseobacteraceae</taxon>
        <taxon>Pseudoponticoccus</taxon>
    </lineage>
</organism>
<name>A0A0W7WEG2_9RHOB</name>
<keyword evidence="2" id="KW-1185">Reference proteome</keyword>
<dbReference type="Proteomes" id="UP000054396">
    <property type="component" value="Unassembled WGS sequence"/>
</dbReference>
<proteinExistence type="predicted"/>
<evidence type="ECO:0000313" key="2">
    <source>
        <dbReference type="Proteomes" id="UP000054396"/>
    </source>
</evidence>
<dbReference type="InterPro" id="IPR024524">
    <property type="entry name" value="DUF3800"/>
</dbReference>
<reference evidence="1 2" key="1">
    <citation type="submission" date="2015-12" db="EMBL/GenBank/DDBJ databases">
        <authorList>
            <person name="Shamseldin A."/>
            <person name="Moawad H."/>
            <person name="Abd El-Rahim W.M."/>
            <person name="Sadowsky M.J."/>
        </authorList>
    </citation>
    <scope>NUCLEOTIDE SEQUENCE [LARGE SCALE GENOMIC DNA]</scope>
    <source>
        <strain evidence="1 2">SJ5A-1</strain>
    </source>
</reference>
<dbReference type="STRING" id="1685382.AVJ23_19795"/>